<proteinExistence type="predicted"/>
<dbReference type="KEGG" id="acry:AC20117_14035"/>
<sequence>MKNGPSLNVRLSDAAQSGGKSKPFEKRRRNRHGRGLRGELVPAHLPGNRTREERFEGWVSDSAERLHYLWGDPIEATQFVVAEIPPDLEELVAAGGPAPLGSFTPAAPGRPAVVTVFRRPVEREADSKEELPELVHDVVVEQAAELLGMAPEAVDPSYGRTRS</sequence>
<name>A0A1H0ZZC4_9MICC</name>
<evidence type="ECO:0000313" key="3">
    <source>
        <dbReference type="Proteomes" id="UP000181917"/>
    </source>
</evidence>
<protein>
    <submittedName>
        <fullName evidence="2">Zinicin-like metallopeptidase</fullName>
    </submittedName>
</protein>
<dbReference type="RefSeq" id="WP_074699211.1">
    <property type="nucleotide sequence ID" value="NZ_CP018863.1"/>
</dbReference>
<dbReference type="Pfam" id="PF06262">
    <property type="entry name" value="Zincin_1"/>
    <property type="match status" value="1"/>
</dbReference>
<dbReference type="AlphaFoldDB" id="A0A1H0ZZC4"/>
<accession>A0A1H0ZZC4</accession>
<evidence type="ECO:0000256" key="1">
    <source>
        <dbReference type="SAM" id="MobiDB-lite"/>
    </source>
</evidence>
<dbReference type="CDD" id="cd12954">
    <property type="entry name" value="MMP_TTHA0227_like_1"/>
    <property type="match status" value="1"/>
</dbReference>
<dbReference type="InterPro" id="IPR010428">
    <property type="entry name" value="Zincin_1"/>
</dbReference>
<dbReference type="Gene3D" id="3.30.2010.20">
    <property type="match status" value="1"/>
</dbReference>
<organism evidence="2 3">
    <name type="scientific">Crystallibacter crystallopoietes</name>
    <dbReference type="NCBI Taxonomy" id="37928"/>
    <lineage>
        <taxon>Bacteria</taxon>
        <taxon>Bacillati</taxon>
        <taxon>Actinomycetota</taxon>
        <taxon>Actinomycetes</taxon>
        <taxon>Micrococcales</taxon>
        <taxon>Micrococcaceae</taxon>
        <taxon>Crystallibacter</taxon>
    </lineage>
</organism>
<keyword evidence="3" id="KW-1185">Reference proteome</keyword>
<feature type="region of interest" description="Disordered" evidence="1">
    <location>
        <begin position="1"/>
        <end position="48"/>
    </location>
</feature>
<dbReference type="Proteomes" id="UP000181917">
    <property type="component" value="Unassembled WGS sequence"/>
</dbReference>
<dbReference type="InterPro" id="IPR038555">
    <property type="entry name" value="Zincin_1_sf"/>
</dbReference>
<feature type="compositionally biased region" description="Basic residues" evidence="1">
    <location>
        <begin position="25"/>
        <end position="35"/>
    </location>
</feature>
<evidence type="ECO:0000313" key="2">
    <source>
        <dbReference type="EMBL" id="SDQ32787.1"/>
    </source>
</evidence>
<reference evidence="2 3" key="1">
    <citation type="submission" date="2016-10" db="EMBL/GenBank/DDBJ databases">
        <authorList>
            <person name="de Groot N.N."/>
        </authorList>
    </citation>
    <scope>NUCLEOTIDE SEQUENCE [LARGE SCALE GENOMIC DNA]</scope>
    <source>
        <strain evidence="2 3">DSM 20117</strain>
    </source>
</reference>
<gene>
    <name evidence="2" type="ORF">SAMN04489742_0657</name>
</gene>
<dbReference type="EMBL" id="FNKH01000002">
    <property type="protein sequence ID" value="SDQ32787.1"/>
    <property type="molecule type" value="Genomic_DNA"/>
</dbReference>
<dbReference type="STRING" id="37928.SAMN04489742_0657"/>
<dbReference type="OrthoDB" id="4966605at2"/>
<dbReference type="SUPFAM" id="SSF55486">
    <property type="entry name" value="Metalloproteases ('zincins'), catalytic domain"/>
    <property type="match status" value="1"/>
</dbReference>